<dbReference type="Proteomes" id="UP000193380">
    <property type="component" value="Unassembled WGS sequence"/>
</dbReference>
<keyword evidence="1" id="KW-0175">Coiled coil</keyword>
<evidence type="ECO:0000256" key="2">
    <source>
        <dbReference type="SAM" id="MobiDB-lite"/>
    </source>
</evidence>
<sequence>MVLTTHSQIFRSVFDSTYSSLFPYALLCVSLSCIHGVHCASSDLQAKERLIEDMRLALTEQEDTQTQQEQVLEAKLEEIDALTEEVEKVKGLLRYQDNRKDTAALTDGQSDEAKLAKQEAVQAQVTLKLCTEKHQADRRKWLEEKMVLIRQAKEAEDKRNQEMRKFADGRERHAKQQTQVEDLVAQLGEKEQDLVKWRKERDSLVTALEVQLTKLVSNIADKDEQIASLRCNASSQPAERHHGQVEVEELQSLLSERDAEILKLKEQLMAVAKASGNVSSAPPTKPRETATLTKAEECPPQVSERTLHDDNSELVHGVKTEKRTSRVTSCLSRHAGFPTHNVSHALTRLSVRNRTSVWHRGSTLSPYPPCCPPPPEW</sequence>
<organism evidence="3 4">
    <name type="scientific">Oncorhynchus mykiss</name>
    <name type="common">Rainbow trout</name>
    <name type="synonym">Salmo gairdneri</name>
    <dbReference type="NCBI Taxonomy" id="8022"/>
    <lineage>
        <taxon>Eukaryota</taxon>
        <taxon>Metazoa</taxon>
        <taxon>Chordata</taxon>
        <taxon>Craniata</taxon>
        <taxon>Vertebrata</taxon>
        <taxon>Euteleostomi</taxon>
        <taxon>Actinopterygii</taxon>
        <taxon>Neopterygii</taxon>
        <taxon>Teleostei</taxon>
        <taxon>Protacanthopterygii</taxon>
        <taxon>Salmoniformes</taxon>
        <taxon>Salmonidae</taxon>
        <taxon>Salmoninae</taxon>
        <taxon>Oncorhynchus</taxon>
    </lineage>
</organism>
<feature type="coiled-coil region" evidence="1">
    <location>
        <begin position="138"/>
        <end position="200"/>
    </location>
</feature>
<feature type="region of interest" description="Disordered" evidence="2">
    <location>
        <begin position="275"/>
        <end position="304"/>
    </location>
</feature>
<dbReference type="EMBL" id="FR906732">
    <property type="protein sequence ID" value="CDQ85300.1"/>
    <property type="molecule type" value="Genomic_DNA"/>
</dbReference>
<evidence type="ECO:0000313" key="4">
    <source>
        <dbReference type="Proteomes" id="UP000193380"/>
    </source>
</evidence>
<proteinExistence type="predicted"/>
<dbReference type="PaxDb" id="8022-A0A060Y839"/>
<evidence type="ECO:0000313" key="3">
    <source>
        <dbReference type="EMBL" id="CDQ85300.1"/>
    </source>
</evidence>
<evidence type="ECO:0000256" key="1">
    <source>
        <dbReference type="SAM" id="Coils"/>
    </source>
</evidence>
<gene>
    <name evidence="3" type="ORF">GSONMT00058306001</name>
</gene>
<protein>
    <submittedName>
        <fullName evidence="3">Uncharacterized protein</fullName>
    </submittedName>
</protein>
<name>A0A060Y839_ONCMY</name>
<dbReference type="AlphaFoldDB" id="A0A060Y839"/>
<dbReference type="STRING" id="8022.A0A060Y839"/>
<reference evidence="3" key="1">
    <citation type="journal article" date="2014" name="Nat. Commun.">
        <title>The rainbow trout genome provides novel insights into evolution after whole-genome duplication in vertebrates.</title>
        <authorList>
            <person name="Berthelot C."/>
            <person name="Brunet F."/>
            <person name="Chalopin D."/>
            <person name="Juanchich A."/>
            <person name="Bernard M."/>
            <person name="Noel B."/>
            <person name="Bento P."/>
            <person name="Da Silva C."/>
            <person name="Labadie K."/>
            <person name="Alberti A."/>
            <person name="Aury J.M."/>
            <person name="Louis A."/>
            <person name="Dehais P."/>
            <person name="Bardou P."/>
            <person name="Montfort J."/>
            <person name="Klopp C."/>
            <person name="Cabau C."/>
            <person name="Gaspin C."/>
            <person name="Thorgaard G.H."/>
            <person name="Boussaha M."/>
            <person name="Quillet E."/>
            <person name="Guyomard R."/>
            <person name="Galiana D."/>
            <person name="Bobe J."/>
            <person name="Volff J.N."/>
            <person name="Genet C."/>
            <person name="Wincker P."/>
            <person name="Jaillon O."/>
            <person name="Roest Crollius H."/>
            <person name="Guiguen Y."/>
        </authorList>
    </citation>
    <scope>NUCLEOTIDE SEQUENCE [LARGE SCALE GENOMIC DNA]</scope>
</reference>
<reference evidence="3" key="2">
    <citation type="submission" date="2014-03" db="EMBL/GenBank/DDBJ databases">
        <authorList>
            <person name="Genoscope - CEA"/>
        </authorList>
    </citation>
    <scope>NUCLEOTIDE SEQUENCE</scope>
</reference>
<accession>A0A060Y839</accession>
<feature type="coiled-coil region" evidence="1">
    <location>
        <begin position="44"/>
        <end position="92"/>
    </location>
</feature>